<sequence length="244" mass="26831">MKKLKSLEIPGTGYKFFMDNAECAPNALEKIQSLINSLTEEAKELKSEATKDNTAKIQCLNLVSYCLYQVSKTLIKGNIYYDDEDTSTPEEKDSDEELYEDISTSASHAAFDAMGESSGIRSFVEQNNSTIMIEYCEQTSSKAIHVLHDVAAGVRCEAEAVRKDVFGADSNTVKAFINSALLNSYSNLIVNAALCANSGEEHIVITETKHEHQQSPTIEEVTALAIKQASEISDEILSLLNKTK</sequence>
<reference evidence="1" key="1">
    <citation type="submission" date="2015-02" db="EMBL/GenBank/DDBJ databases">
        <title>Factors That Affect the Transfer of a beta-lactam Resistance Conferring Plasmid.</title>
        <authorList>
            <person name="Nandel N."/>
        </authorList>
    </citation>
    <scope>NUCLEOTIDE SEQUENCE</scope>
    <source>
        <strain evidence="1">MG1655 YFP</strain>
        <plasmid evidence="1">ESBL242</plasmid>
    </source>
</reference>
<evidence type="ECO:0000313" key="1">
    <source>
        <dbReference type="EMBL" id="AKN40980.1"/>
    </source>
</evidence>
<name>A0A141BR56_ECOLX</name>
<dbReference type="EMBL" id="KP792123">
    <property type="protein sequence ID" value="AKN40980.1"/>
    <property type="molecule type" value="Genomic_DNA"/>
</dbReference>
<accession>A0A141BR56</accession>
<dbReference type="RefSeq" id="WP_077137818.1">
    <property type="nucleotide sequence ID" value="NZ_CASDMQ010000024.1"/>
</dbReference>
<geneLocation type="plasmid" evidence="1">
    <name>ESBL242</name>
</geneLocation>
<organism evidence="1">
    <name type="scientific">Escherichia coli</name>
    <dbReference type="NCBI Taxonomy" id="562"/>
    <lineage>
        <taxon>Bacteria</taxon>
        <taxon>Pseudomonadati</taxon>
        <taxon>Pseudomonadota</taxon>
        <taxon>Gammaproteobacteria</taxon>
        <taxon>Enterobacterales</taxon>
        <taxon>Enterobacteriaceae</taxon>
        <taxon>Escherichia</taxon>
    </lineage>
</organism>
<protein>
    <submittedName>
        <fullName evidence="1">Uncharacterized protein</fullName>
    </submittedName>
</protein>
<keyword evidence="1" id="KW-0614">Plasmid</keyword>
<dbReference type="AlphaFoldDB" id="A0A141BR56"/>
<proteinExistence type="predicted"/>